<protein>
    <submittedName>
        <fullName evidence="1">Uncharacterized protein</fullName>
    </submittedName>
</protein>
<gene>
    <name evidence="1" type="ORF">IFR04_006993</name>
</gene>
<dbReference type="Proteomes" id="UP000664132">
    <property type="component" value="Unassembled WGS sequence"/>
</dbReference>
<comment type="caution">
    <text evidence="1">The sequence shown here is derived from an EMBL/GenBank/DDBJ whole genome shotgun (WGS) entry which is preliminary data.</text>
</comment>
<dbReference type="AlphaFoldDB" id="A0A8H7W6Y7"/>
<keyword evidence="2" id="KW-1185">Reference proteome</keyword>
<dbReference type="OrthoDB" id="5275938at2759"/>
<accession>A0A8H7W6Y7</accession>
<evidence type="ECO:0000313" key="1">
    <source>
        <dbReference type="EMBL" id="KAG4419861.1"/>
    </source>
</evidence>
<name>A0A8H7W6Y7_9HELO</name>
<sequence>MASASTNPTSSQTPQGDITFTYTDPVRSAIVTDTASSVALCRASPVWRNFLYPPWGSTRFIDPGSDTLPQGSPQYPSPSFQTIEFTEDSYPALKILLDIAHGKRPTQHPAETPSARSYHVAVLCDRYDCVELAKPIWRGFSKPVAGRSLEYCWKLESLMIASVFGDEAAFKMVANRVASSLRVTKSGALLDTHRKVVSPDLVLPLGILEHILKGRLRATGIFLEIAYNNLDIYTSPGCDVCGKPQTAPYRGVYADFMKKFKTPRLWVSGQRWAQKIMKVACSISSRILRDVGLHMKSLFQNTLWGNLVHRVP</sequence>
<organism evidence="1 2">
    <name type="scientific">Cadophora malorum</name>
    <dbReference type="NCBI Taxonomy" id="108018"/>
    <lineage>
        <taxon>Eukaryota</taxon>
        <taxon>Fungi</taxon>
        <taxon>Dikarya</taxon>
        <taxon>Ascomycota</taxon>
        <taxon>Pezizomycotina</taxon>
        <taxon>Leotiomycetes</taxon>
        <taxon>Helotiales</taxon>
        <taxon>Ploettnerulaceae</taxon>
        <taxon>Cadophora</taxon>
    </lineage>
</organism>
<reference evidence="1" key="1">
    <citation type="submission" date="2021-02" db="EMBL/GenBank/DDBJ databases">
        <title>Genome sequence Cadophora malorum strain M34.</title>
        <authorList>
            <person name="Stefanovic E."/>
            <person name="Vu D."/>
            <person name="Scully C."/>
            <person name="Dijksterhuis J."/>
            <person name="Roader J."/>
            <person name="Houbraken J."/>
        </authorList>
    </citation>
    <scope>NUCLEOTIDE SEQUENCE</scope>
    <source>
        <strain evidence="1">M34</strain>
    </source>
</reference>
<dbReference type="EMBL" id="JAFJYH010000096">
    <property type="protein sequence ID" value="KAG4419861.1"/>
    <property type="molecule type" value="Genomic_DNA"/>
</dbReference>
<evidence type="ECO:0000313" key="2">
    <source>
        <dbReference type="Proteomes" id="UP000664132"/>
    </source>
</evidence>
<proteinExistence type="predicted"/>